<dbReference type="Pfam" id="PF00924">
    <property type="entry name" value="MS_channel_2nd"/>
    <property type="match status" value="1"/>
</dbReference>
<keyword evidence="6 8" id="KW-0472">Membrane</keyword>
<evidence type="ECO:0000256" key="8">
    <source>
        <dbReference type="SAM" id="Phobius"/>
    </source>
</evidence>
<dbReference type="PANTHER" id="PTHR43634:SF2">
    <property type="entry name" value="LOW CONDUCTANCE MECHANOSENSITIVE CHANNEL YNAI"/>
    <property type="match status" value="1"/>
</dbReference>
<feature type="transmembrane region" description="Helical" evidence="8">
    <location>
        <begin position="77"/>
        <end position="97"/>
    </location>
</feature>
<dbReference type="InterPro" id="IPR045042">
    <property type="entry name" value="YnaI-like"/>
</dbReference>
<dbReference type="Gene3D" id="2.30.30.60">
    <property type="match status" value="1"/>
</dbReference>
<keyword evidence="13" id="KW-1185">Reference proteome</keyword>
<dbReference type="InterPro" id="IPR011066">
    <property type="entry name" value="MscS_channel_C_sf"/>
</dbReference>
<evidence type="ECO:0000256" key="4">
    <source>
        <dbReference type="ARBA" id="ARBA00022692"/>
    </source>
</evidence>
<feature type="transmembrane region" description="Helical" evidence="8">
    <location>
        <begin position="140"/>
        <end position="159"/>
    </location>
</feature>
<feature type="transmembrane region" description="Helical" evidence="8">
    <location>
        <begin position="117"/>
        <end position="134"/>
    </location>
</feature>
<evidence type="ECO:0000313" key="12">
    <source>
        <dbReference type="EMBL" id="MFC3266940.1"/>
    </source>
</evidence>
<evidence type="ECO:0000256" key="2">
    <source>
        <dbReference type="ARBA" id="ARBA00008017"/>
    </source>
</evidence>
<dbReference type="Pfam" id="PF21088">
    <property type="entry name" value="MS_channel_1st"/>
    <property type="match status" value="1"/>
</dbReference>
<accession>A0ABV7LG77</accession>
<dbReference type="Gene3D" id="1.10.287.1260">
    <property type="match status" value="1"/>
</dbReference>
<gene>
    <name evidence="12" type="ORF">ACFOEX_11350</name>
</gene>
<dbReference type="InterPro" id="IPR023408">
    <property type="entry name" value="MscS_beta-dom_sf"/>
</dbReference>
<feature type="compositionally biased region" description="Pro residues" evidence="7">
    <location>
        <begin position="345"/>
        <end position="362"/>
    </location>
</feature>
<feature type="transmembrane region" description="Helical" evidence="8">
    <location>
        <begin position="40"/>
        <end position="57"/>
    </location>
</feature>
<feature type="domain" description="Mechanosensitive ion channel transmembrane helices 2/3" evidence="11">
    <location>
        <begin position="121"/>
        <end position="161"/>
    </location>
</feature>
<dbReference type="EMBL" id="JBHRUV010000063">
    <property type="protein sequence ID" value="MFC3266940.1"/>
    <property type="molecule type" value="Genomic_DNA"/>
</dbReference>
<keyword evidence="4 8" id="KW-0812">Transmembrane</keyword>
<evidence type="ECO:0000313" key="13">
    <source>
        <dbReference type="Proteomes" id="UP001595536"/>
    </source>
</evidence>
<feature type="domain" description="Mechanosensitive ion channel MscS C-terminal" evidence="10">
    <location>
        <begin position="240"/>
        <end position="324"/>
    </location>
</feature>
<name>A0ABV7LG77_9HYPH</name>
<keyword evidence="5 8" id="KW-1133">Transmembrane helix</keyword>
<dbReference type="Proteomes" id="UP001595536">
    <property type="component" value="Unassembled WGS sequence"/>
</dbReference>
<protein>
    <submittedName>
        <fullName evidence="12">Mechanosensitive ion channel family protein</fullName>
    </submittedName>
</protein>
<dbReference type="RefSeq" id="WP_376868917.1">
    <property type="nucleotide sequence ID" value="NZ_JBHRUV010000063.1"/>
</dbReference>
<evidence type="ECO:0000256" key="7">
    <source>
        <dbReference type="SAM" id="MobiDB-lite"/>
    </source>
</evidence>
<dbReference type="PANTHER" id="PTHR43634">
    <property type="entry name" value="OW CONDUCTANCE MECHANOSENSITIVE CHANNEL"/>
    <property type="match status" value="1"/>
</dbReference>
<dbReference type="InterPro" id="IPR011014">
    <property type="entry name" value="MscS_channel_TM-2"/>
</dbReference>
<dbReference type="SUPFAM" id="SSF50182">
    <property type="entry name" value="Sm-like ribonucleoproteins"/>
    <property type="match status" value="1"/>
</dbReference>
<dbReference type="Pfam" id="PF21082">
    <property type="entry name" value="MS_channel_3rd"/>
    <property type="match status" value="1"/>
</dbReference>
<comment type="caution">
    <text evidence="12">The sequence shown here is derived from an EMBL/GenBank/DDBJ whole genome shotgun (WGS) entry which is preliminary data.</text>
</comment>
<dbReference type="SUPFAM" id="SSF82689">
    <property type="entry name" value="Mechanosensitive channel protein MscS (YggB), C-terminal domain"/>
    <property type="match status" value="1"/>
</dbReference>
<dbReference type="Gene3D" id="3.30.70.100">
    <property type="match status" value="1"/>
</dbReference>
<sequence length="362" mass="38937">MPLGTLSEFLVLSGLAATLGLSAAVVSTLMRRRHEWSHSILAHLLRIGLLTGMVFALRRMAGLALDHYDIPQLSADLVNTLTAAVICAIVMRELFMLINRLTHAQILKGSDPTSARAIARVLKLGLALVAALAFGEHFGIGFSGLLAFGGIGGIAVGLASKDILGNVFSGIMLFFDRPFNIGDWVSSPDRKIEGTVEEIGWRMTRIMTFDHRPLYVPNSVFSSICLENPGRMTNRRIMATIGLRYEDAGRVEAVTRDIRDMLRASPLIDQSQTLLVYFNEFAASSLNIMVYCFTRTTNWGEWLEAQQEVFLGIIRIVQSHGADFAFPTQTLYLAGDGGAAGAPAAPGPGPAAAPAGAPPPAG</sequence>
<dbReference type="InterPro" id="IPR049278">
    <property type="entry name" value="MS_channel_C"/>
</dbReference>
<evidence type="ECO:0000259" key="9">
    <source>
        <dbReference type="Pfam" id="PF00924"/>
    </source>
</evidence>
<comment type="subcellular location">
    <subcellularLocation>
        <location evidence="1">Cell membrane</location>
        <topology evidence="1">Multi-pass membrane protein</topology>
    </subcellularLocation>
</comment>
<evidence type="ECO:0000256" key="3">
    <source>
        <dbReference type="ARBA" id="ARBA00022475"/>
    </source>
</evidence>
<evidence type="ECO:0000259" key="10">
    <source>
        <dbReference type="Pfam" id="PF21082"/>
    </source>
</evidence>
<dbReference type="SUPFAM" id="SSF82861">
    <property type="entry name" value="Mechanosensitive channel protein MscS (YggB), transmembrane region"/>
    <property type="match status" value="1"/>
</dbReference>
<feature type="transmembrane region" description="Helical" evidence="8">
    <location>
        <begin position="6"/>
        <end position="28"/>
    </location>
</feature>
<comment type="similarity">
    <text evidence="2">Belongs to the MscS (TC 1.A.23) family.</text>
</comment>
<organism evidence="12 13">
    <name type="scientific">Camelimonas abortus</name>
    <dbReference type="NCBI Taxonomy" id="1017184"/>
    <lineage>
        <taxon>Bacteria</taxon>
        <taxon>Pseudomonadati</taxon>
        <taxon>Pseudomonadota</taxon>
        <taxon>Alphaproteobacteria</taxon>
        <taxon>Hyphomicrobiales</taxon>
        <taxon>Chelatococcaceae</taxon>
        <taxon>Camelimonas</taxon>
    </lineage>
</organism>
<evidence type="ECO:0000259" key="11">
    <source>
        <dbReference type="Pfam" id="PF21088"/>
    </source>
</evidence>
<dbReference type="InterPro" id="IPR006686">
    <property type="entry name" value="MscS_channel_CS"/>
</dbReference>
<dbReference type="PROSITE" id="PS01246">
    <property type="entry name" value="UPF0003"/>
    <property type="match status" value="1"/>
</dbReference>
<evidence type="ECO:0000256" key="6">
    <source>
        <dbReference type="ARBA" id="ARBA00023136"/>
    </source>
</evidence>
<dbReference type="InterPro" id="IPR049142">
    <property type="entry name" value="MS_channel_1st"/>
</dbReference>
<evidence type="ECO:0000256" key="5">
    <source>
        <dbReference type="ARBA" id="ARBA00022989"/>
    </source>
</evidence>
<proteinExistence type="inferred from homology"/>
<dbReference type="InterPro" id="IPR010920">
    <property type="entry name" value="LSM_dom_sf"/>
</dbReference>
<reference evidence="13" key="1">
    <citation type="journal article" date="2019" name="Int. J. Syst. Evol. Microbiol.">
        <title>The Global Catalogue of Microorganisms (GCM) 10K type strain sequencing project: providing services to taxonomists for standard genome sequencing and annotation.</title>
        <authorList>
            <consortium name="The Broad Institute Genomics Platform"/>
            <consortium name="The Broad Institute Genome Sequencing Center for Infectious Disease"/>
            <person name="Wu L."/>
            <person name="Ma J."/>
        </authorList>
    </citation>
    <scope>NUCLEOTIDE SEQUENCE [LARGE SCALE GENOMIC DNA]</scope>
    <source>
        <strain evidence="13">CCM 7941</strain>
    </source>
</reference>
<dbReference type="InterPro" id="IPR006685">
    <property type="entry name" value="MscS_channel_2nd"/>
</dbReference>
<feature type="domain" description="Mechanosensitive ion channel MscS" evidence="9">
    <location>
        <begin position="162"/>
        <end position="228"/>
    </location>
</feature>
<feature type="region of interest" description="Disordered" evidence="7">
    <location>
        <begin position="340"/>
        <end position="362"/>
    </location>
</feature>
<keyword evidence="3" id="KW-1003">Cell membrane</keyword>
<evidence type="ECO:0000256" key="1">
    <source>
        <dbReference type="ARBA" id="ARBA00004651"/>
    </source>
</evidence>